<dbReference type="OrthoDB" id="8527830at2"/>
<dbReference type="AlphaFoldDB" id="A0A516SM86"/>
<keyword evidence="2" id="KW-1185">Reference proteome</keyword>
<sequence>MFSDADADFVRVIEDVIDALIHNNVIKLTDLPPAAQKKLLLRKGIRNKLGGALDLLGNDDLIL</sequence>
<evidence type="ECO:0000313" key="2">
    <source>
        <dbReference type="Proteomes" id="UP000317550"/>
    </source>
</evidence>
<proteinExistence type="predicted"/>
<accession>A0A516SM86</accession>
<evidence type="ECO:0000313" key="1">
    <source>
        <dbReference type="EMBL" id="QDQ29274.1"/>
    </source>
</evidence>
<protein>
    <recommendedName>
        <fullName evidence="3">Tryptophan synthase subunit beta like protein</fullName>
    </recommendedName>
</protein>
<dbReference type="KEGG" id="cari:FNU76_10600"/>
<dbReference type="EMBL" id="CP041730">
    <property type="protein sequence ID" value="QDQ29274.1"/>
    <property type="molecule type" value="Genomic_DNA"/>
</dbReference>
<reference evidence="2" key="1">
    <citation type="submission" date="2019-07" db="EMBL/GenBank/DDBJ databases">
        <title>Chitinimonas sp. nov., isolated from Ny-Alesund, arctica soil.</title>
        <authorList>
            <person name="Xu Q."/>
            <person name="Peng F."/>
        </authorList>
    </citation>
    <scope>NUCLEOTIDE SEQUENCE [LARGE SCALE GENOMIC DNA]</scope>
    <source>
        <strain evidence="2">R3-44</strain>
    </source>
</reference>
<dbReference type="Proteomes" id="UP000317550">
    <property type="component" value="Chromosome"/>
</dbReference>
<evidence type="ECO:0008006" key="3">
    <source>
        <dbReference type="Google" id="ProtNLM"/>
    </source>
</evidence>
<gene>
    <name evidence="1" type="ORF">FNU76_10600</name>
</gene>
<name>A0A516SM86_9NEIS</name>
<organism evidence="1 2">
    <name type="scientific">Chitinimonas arctica</name>
    <dbReference type="NCBI Taxonomy" id="2594795"/>
    <lineage>
        <taxon>Bacteria</taxon>
        <taxon>Pseudomonadati</taxon>
        <taxon>Pseudomonadota</taxon>
        <taxon>Betaproteobacteria</taxon>
        <taxon>Neisseriales</taxon>
        <taxon>Chitinibacteraceae</taxon>
        <taxon>Chitinimonas</taxon>
    </lineage>
</organism>